<dbReference type="Gramene" id="Jr07_09100_p1">
    <property type="protein sequence ID" value="cds.Jr07_09100_p1"/>
    <property type="gene ID" value="Jr07_09100"/>
</dbReference>
<comment type="caution">
    <text evidence="1">The sequence shown here is derived from an EMBL/GenBank/DDBJ whole genome shotgun (WGS) entry which is preliminary data.</text>
</comment>
<evidence type="ECO:0000313" key="1">
    <source>
        <dbReference type="EMBL" id="KAF5464514.1"/>
    </source>
</evidence>
<organism evidence="1 2">
    <name type="scientific">Juglans regia</name>
    <name type="common">English walnut</name>
    <dbReference type="NCBI Taxonomy" id="51240"/>
    <lineage>
        <taxon>Eukaryota</taxon>
        <taxon>Viridiplantae</taxon>
        <taxon>Streptophyta</taxon>
        <taxon>Embryophyta</taxon>
        <taxon>Tracheophyta</taxon>
        <taxon>Spermatophyta</taxon>
        <taxon>Magnoliopsida</taxon>
        <taxon>eudicotyledons</taxon>
        <taxon>Gunneridae</taxon>
        <taxon>Pentapetalae</taxon>
        <taxon>rosids</taxon>
        <taxon>fabids</taxon>
        <taxon>Fagales</taxon>
        <taxon>Juglandaceae</taxon>
        <taxon>Juglans</taxon>
    </lineage>
</organism>
<name>A0A834CLK2_JUGRE</name>
<dbReference type="InterPro" id="IPR036691">
    <property type="entry name" value="Endo/exonu/phosph_ase_sf"/>
</dbReference>
<evidence type="ECO:0000313" key="2">
    <source>
        <dbReference type="Proteomes" id="UP000619265"/>
    </source>
</evidence>
<reference evidence="1" key="2">
    <citation type="submission" date="2020-03" db="EMBL/GenBank/DDBJ databases">
        <title>Walnut 2.0.</title>
        <authorList>
            <person name="Marrano A."/>
            <person name="Britton M."/>
            <person name="Zimin A.V."/>
            <person name="Zaini P.A."/>
            <person name="Workman R."/>
            <person name="Puiu D."/>
            <person name="Bianco L."/>
            <person name="Allen B.J."/>
            <person name="Troggio M."/>
            <person name="Leslie C.A."/>
            <person name="Timp W."/>
            <person name="Dendekar A."/>
            <person name="Salzberg S.L."/>
            <person name="Neale D.B."/>
        </authorList>
    </citation>
    <scope>NUCLEOTIDE SEQUENCE</scope>
    <source>
        <tissue evidence="1">Leaves</tissue>
    </source>
</reference>
<dbReference type="PANTHER" id="PTHR33710:SF13">
    <property type="entry name" value="ENDONUCLEASE_EXONUCLEASE_PHOSPHATASE FAMILY PROTEIN"/>
    <property type="match status" value="1"/>
</dbReference>
<dbReference type="AlphaFoldDB" id="A0A834CLK2"/>
<sequence>MIVSAVYAKCMYLERRSLWSDLVSFGSLALPWILLGDFNIIRHDGERRGGNPRLPCAMEDFSNFIDAGGLIEVPFTGNKLSWCNGQGGLARSWADLDRALCNSSLAGKELWFWFVGPCY</sequence>
<dbReference type="EMBL" id="LIHL02000007">
    <property type="protein sequence ID" value="KAF5464514.1"/>
    <property type="molecule type" value="Genomic_DNA"/>
</dbReference>
<gene>
    <name evidence="1" type="ORF">F2P56_014587</name>
</gene>
<reference evidence="1" key="1">
    <citation type="submission" date="2015-10" db="EMBL/GenBank/DDBJ databases">
        <authorList>
            <person name="Martinez-Garcia P.J."/>
            <person name="Crepeau M.W."/>
            <person name="Puiu D."/>
            <person name="Gonzalez-Ibeas D."/>
            <person name="Whalen J."/>
            <person name="Stevens K."/>
            <person name="Paul R."/>
            <person name="Butterfield T."/>
            <person name="Britton M."/>
            <person name="Reagan R."/>
            <person name="Chakraborty S."/>
            <person name="Walawage S.L."/>
            <person name="Vasquez-Gross H.A."/>
            <person name="Cardeno C."/>
            <person name="Famula R."/>
            <person name="Pratt K."/>
            <person name="Kuruganti S."/>
            <person name="Aradhya M.K."/>
            <person name="Leslie C.A."/>
            <person name="Dandekar A.M."/>
            <person name="Salzberg S.L."/>
            <person name="Wegrzyn J.L."/>
            <person name="Langley C.H."/>
            <person name="Neale D.B."/>
        </authorList>
    </citation>
    <scope>NUCLEOTIDE SEQUENCE</scope>
    <source>
        <tissue evidence="1">Leaves</tissue>
    </source>
</reference>
<dbReference type="Proteomes" id="UP000619265">
    <property type="component" value="Unassembled WGS sequence"/>
</dbReference>
<dbReference type="PANTHER" id="PTHR33710">
    <property type="entry name" value="BNAC02G09200D PROTEIN"/>
    <property type="match status" value="1"/>
</dbReference>
<dbReference type="Gene3D" id="3.60.10.10">
    <property type="entry name" value="Endonuclease/exonuclease/phosphatase"/>
    <property type="match status" value="1"/>
</dbReference>
<protein>
    <submittedName>
        <fullName evidence="1">Uncharacterized protein</fullName>
    </submittedName>
</protein>
<accession>A0A834CLK2</accession>
<proteinExistence type="predicted"/>
<dbReference type="SUPFAM" id="SSF56219">
    <property type="entry name" value="DNase I-like"/>
    <property type="match status" value="1"/>
</dbReference>